<evidence type="ECO:0000313" key="3">
    <source>
        <dbReference type="Proteomes" id="UP000777438"/>
    </source>
</evidence>
<organism evidence="2 3">
    <name type="scientific">Thelonectria olida</name>
    <dbReference type="NCBI Taxonomy" id="1576542"/>
    <lineage>
        <taxon>Eukaryota</taxon>
        <taxon>Fungi</taxon>
        <taxon>Dikarya</taxon>
        <taxon>Ascomycota</taxon>
        <taxon>Pezizomycotina</taxon>
        <taxon>Sordariomycetes</taxon>
        <taxon>Hypocreomycetidae</taxon>
        <taxon>Hypocreales</taxon>
        <taxon>Nectriaceae</taxon>
        <taxon>Thelonectria</taxon>
    </lineage>
</organism>
<dbReference type="GO" id="GO:0016491">
    <property type="term" value="F:oxidoreductase activity"/>
    <property type="evidence" value="ECO:0007669"/>
    <property type="project" value="InterPro"/>
</dbReference>
<dbReference type="InterPro" id="IPR052711">
    <property type="entry name" value="Zinc_ADH-like"/>
</dbReference>
<dbReference type="SUPFAM" id="SSF51735">
    <property type="entry name" value="NAD(P)-binding Rossmann-fold domains"/>
    <property type="match status" value="1"/>
</dbReference>
<dbReference type="InterPro" id="IPR020843">
    <property type="entry name" value="ER"/>
</dbReference>
<dbReference type="Pfam" id="PF08240">
    <property type="entry name" value="ADH_N"/>
    <property type="match status" value="1"/>
</dbReference>
<dbReference type="InterPro" id="IPR013149">
    <property type="entry name" value="ADH-like_C"/>
</dbReference>
<accession>A0A9P8W4P2</accession>
<proteinExistence type="predicted"/>
<dbReference type="EMBL" id="JAGPYM010000009">
    <property type="protein sequence ID" value="KAH6890282.1"/>
    <property type="molecule type" value="Genomic_DNA"/>
</dbReference>
<dbReference type="PANTHER" id="PTHR45033">
    <property type="match status" value="1"/>
</dbReference>
<dbReference type="PANTHER" id="PTHR45033:SF2">
    <property type="entry name" value="ZINC-TYPE ALCOHOL DEHYDROGENASE-LIKE PROTEIN C1773.06C"/>
    <property type="match status" value="1"/>
</dbReference>
<feature type="domain" description="Enoyl reductase (ER)" evidence="1">
    <location>
        <begin position="14"/>
        <end position="342"/>
    </location>
</feature>
<dbReference type="InterPro" id="IPR011032">
    <property type="entry name" value="GroES-like_sf"/>
</dbReference>
<evidence type="ECO:0000259" key="1">
    <source>
        <dbReference type="SMART" id="SM00829"/>
    </source>
</evidence>
<dbReference type="SUPFAM" id="SSF50129">
    <property type="entry name" value="GroES-like"/>
    <property type="match status" value="1"/>
</dbReference>
<dbReference type="Proteomes" id="UP000777438">
    <property type="component" value="Unassembled WGS sequence"/>
</dbReference>
<evidence type="ECO:0000313" key="2">
    <source>
        <dbReference type="EMBL" id="KAH6890282.1"/>
    </source>
</evidence>
<name>A0A9P8W4P2_9HYPO</name>
<dbReference type="AlphaFoldDB" id="A0A9P8W4P2"/>
<dbReference type="OrthoDB" id="3509362at2759"/>
<sequence>MSLQTVFRLVTRDGPSSLQAFTEPIPHIGSSDLLVKVRSVSLNYRDVAIANSTYPLPVKDSVIPCSDMAGEVVEVGDEVGSFSIRDRVVVPVSLALLYGTVKDNLSTLGGPRDGVLRQYIALPEHAAIKLPNSPHSYSQWAGAVTTGSTVWNAFYGQTSLNPGHTVLLLGTGGVSLTGLIFAKAAGATTIITSSSDEKLEVAKTKYGADYTINYKTHPNWAAEVQRVTNGQGVDHVLDVGGSGTIQQSFESLGMGGTVSVIGFLSPATQDQMPDATWLALSKGAALRGILGGSKEQLEHAVRFIGSRELPIPVDKVYAFARDDIVAALEYVASGKHVGKVCINID</sequence>
<protein>
    <recommendedName>
        <fullName evidence="1">Enoyl reductase (ER) domain-containing protein</fullName>
    </recommendedName>
</protein>
<dbReference type="InterPro" id="IPR013154">
    <property type="entry name" value="ADH-like_N"/>
</dbReference>
<dbReference type="SMART" id="SM00829">
    <property type="entry name" value="PKS_ER"/>
    <property type="match status" value="1"/>
</dbReference>
<keyword evidence="3" id="KW-1185">Reference proteome</keyword>
<dbReference type="CDD" id="cd08276">
    <property type="entry name" value="MDR7"/>
    <property type="match status" value="1"/>
</dbReference>
<dbReference type="Pfam" id="PF00107">
    <property type="entry name" value="ADH_zinc_N"/>
    <property type="match status" value="1"/>
</dbReference>
<dbReference type="Gene3D" id="3.40.50.720">
    <property type="entry name" value="NAD(P)-binding Rossmann-like Domain"/>
    <property type="match status" value="1"/>
</dbReference>
<gene>
    <name evidence="2" type="ORF">B0T10DRAFT_596404</name>
</gene>
<dbReference type="Gene3D" id="3.90.180.10">
    <property type="entry name" value="Medium-chain alcohol dehydrogenases, catalytic domain"/>
    <property type="match status" value="1"/>
</dbReference>
<comment type="caution">
    <text evidence="2">The sequence shown here is derived from an EMBL/GenBank/DDBJ whole genome shotgun (WGS) entry which is preliminary data.</text>
</comment>
<dbReference type="InterPro" id="IPR036291">
    <property type="entry name" value="NAD(P)-bd_dom_sf"/>
</dbReference>
<reference evidence="2 3" key="1">
    <citation type="journal article" date="2021" name="Nat. Commun.">
        <title>Genetic determinants of endophytism in the Arabidopsis root mycobiome.</title>
        <authorList>
            <person name="Mesny F."/>
            <person name="Miyauchi S."/>
            <person name="Thiergart T."/>
            <person name="Pickel B."/>
            <person name="Atanasova L."/>
            <person name="Karlsson M."/>
            <person name="Huettel B."/>
            <person name="Barry K.W."/>
            <person name="Haridas S."/>
            <person name="Chen C."/>
            <person name="Bauer D."/>
            <person name="Andreopoulos W."/>
            <person name="Pangilinan J."/>
            <person name="LaButti K."/>
            <person name="Riley R."/>
            <person name="Lipzen A."/>
            <person name="Clum A."/>
            <person name="Drula E."/>
            <person name="Henrissat B."/>
            <person name="Kohler A."/>
            <person name="Grigoriev I.V."/>
            <person name="Martin F.M."/>
            <person name="Hacquard S."/>
        </authorList>
    </citation>
    <scope>NUCLEOTIDE SEQUENCE [LARGE SCALE GENOMIC DNA]</scope>
    <source>
        <strain evidence="2 3">MPI-CAGE-CH-0241</strain>
    </source>
</reference>